<keyword evidence="1" id="KW-1133">Transmembrane helix</keyword>
<sequence length="64" mass="7531">MNSYLEEAAALLAAFWLPYFWKILMADVAIAVVVLSGYIWLRHAEHCVSAPTEFKWTDKRHHRR</sequence>
<dbReference type="EMBL" id="BSPC01000011">
    <property type="protein sequence ID" value="GLS18453.1"/>
    <property type="molecule type" value="Genomic_DNA"/>
</dbReference>
<organism evidence="2 3">
    <name type="scientific">Labrys miyagiensis</name>
    <dbReference type="NCBI Taxonomy" id="346912"/>
    <lineage>
        <taxon>Bacteria</taxon>
        <taxon>Pseudomonadati</taxon>
        <taxon>Pseudomonadota</taxon>
        <taxon>Alphaproteobacteria</taxon>
        <taxon>Hyphomicrobiales</taxon>
        <taxon>Xanthobacteraceae</taxon>
        <taxon>Labrys</taxon>
    </lineage>
</organism>
<keyword evidence="1" id="KW-0812">Transmembrane</keyword>
<evidence type="ECO:0000256" key="1">
    <source>
        <dbReference type="SAM" id="Phobius"/>
    </source>
</evidence>
<protein>
    <submittedName>
        <fullName evidence="2">Uncharacterized protein</fullName>
    </submittedName>
</protein>
<comment type="caution">
    <text evidence="2">The sequence shown here is derived from an EMBL/GenBank/DDBJ whole genome shotgun (WGS) entry which is preliminary data.</text>
</comment>
<dbReference type="RefSeq" id="WP_284311282.1">
    <property type="nucleotide sequence ID" value="NZ_BSPC01000011.1"/>
</dbReference>
<proteinExistence type="predicted"/>
<keyword evidence="1" id="KW-0472">Membrane</keyword>
<reference evidence="3" key="1">
    <citation type="journal article" date="2019" name="Int. J. Syst. Evol. Microbiol.">
        <title>The Global Catalogue of Microorganisms (GCM) 10K type strain sequencing project: providing services to taxonomists for standard genome sequencing and annotation.</title>
        <authorList>
            <consortium name="The Broad Institute Genomics Platform"/>
            <consortium name="The Broad Institute Genome Sequencing Center for Infectious Disease"/>
            <person name="Wu L."/>
            <person name="Ma J."/>
        </authorList>
    </citation>
    <scope>NUCLEOTIDE SEQUENCE [LARGE SCALE GENOMIC DNA]</scope>
    <source>
        <strain evidence="3">NBRC 101365</strain>
    </source>
</reference>
<dbReference type="Proteomes" id="UP001156882">
    <property type="component" value="Unassembled WGS sequence"/>
</dbReference>
<keyword evidence="3" id="KW-1185">Reference proteome</keyword>
<accession>A0ABQ6CDL4</accession>
<evidence type="ECO:0000313" key="2">
    <source>
        <dbReference type="EMBL" id="GLS18453.1"/>
    </source>
</evidence>
<gene>
    <name evidence="2" type="ORF">GCM10007874_14700</name>
</gene>
<name>A0ABQ6CDL4_9HYPH</name>
<evidence type="ECO:0000313" key="3">
    <source>
        <dbReference type="Proteomes" id="UP001156882"/>
    </source>
</evidence>
<feature type="transmembrane region" description="Helical" evidence="1">
    <location>
        <begin position="20"/>
        <end position="41"/>
    </location>
</feature>